<evidence type="ECO:0000313" key="3">
    <source>
        <dbReference type="Proteomes" id="UP000030689"/>
    </source>
</evidence>
<reference evidence="2 3" key="1">
    <citation type="journal article" date="2013" name="Front. Plant Sci.">
        <title>The Reference Genome of the Halophytic Plant Eutrema salsugineum.</title>
        <authorList>
            <person name="Yang R."/>
            <person name="Jarvis D.E."/>
            <person name="Chen H."/>
            <person name="Beilstein M.A."/>
            <person name="Grimwood J."/>
            <person name="Jenkins J."/>
            <person name="Shu S."/>
            <person name="Prochnik S."/>
            <person name="Xin M."/>
            <person name="Ma C."/>
            <person name="Schmutz J."/>
            <person name="Wing R.A."/>
            <person name="Mitchell-Olds T."/>
            <person name="Schumaker K.S."/>
            <person name="Wang X."/>
        </authorList>
    </citation>
    <scope>NUCLEOTIDE SEQUENCE [LARGE SCALE GENOMIC DNA]</scope>
</reference>
<evidence type="ECO:0008006" key="4">
    <source>
        <dbReference type="Google" id="ProtNLM"/>
    </source>
</evidence>
<dbReference type="AlphaFoldDB" id="V4MGG1"/>
<dbReference type="eggNOG" id="ENOG502QRK3">
    <property type="taxonomic scope" value="Eukaryota"/>
</dbReference>
<dbReference type="OrthoDB" id="266020at2759"/>
<protein>
    <recommendedName>
        <fullName evidence="4">RPM1 interacting protein 13</fullName>
    </recommendedName>
</protein>
<dbReference type="Proteomes" id="UP000030689">
    <property type="component" value="Unassembled WGS sequence"/>
</dbReference>
<sequence length="386" mass="43329">MTSMNHIICLSSDEEDDKIEDYSGWLEEVLENSTEKHNSTAHRKSNPSNPEEDGDDDCVVLDCDPYKTTEKKETKLDTCEADEEILVVGEKGEIACRDFPHPRHACAKYPFKSTSHEKYCDMCHCYVCDIRAPCPNWCIGIPSNSIDHCHANDKEEIWKNYRACLRTGVIPPRLASTMAQLQQLSQTQSIQSPQNSLYSPVNQFGIRACSASTMVVTRPTTYIRPGYGTEQSTTLPQYPGLQPRGAQLFQNQRDGYSSPHVISSNRFTWDQRPSRVASLPEMGIQNVLQGSRYPRYAPPHAALQANSPQMFSGYISTVPESHSKSSGRKSSRTRYYAKVQTSAVPPATRNPPVNQQQQQQQQSGRSNAKVLSEIEDWLMDNSTPTG</sequence>
<accession>V4MGG1</accession>
<dbReference type="PANTHER" id="PTHR33443">
    <property type="entry name" value="ZGC:112980"/>
    <property type="match status" value="1"/>
</dbReference>
<name>V4MGG1_EUTSA</name>
<proteinExistence type="predicted"/>
<organism evidence="2 3">
    <name type="scientific">Eutrema salsugineum</name>
    <name type="common">Saltwater cress</name>
    <name type="synonym">Sisymbrium salsugineum</name>
    <dbReference type="NCBI Taxonomy" id="72664"/>
    <lineage>
        <taxon>Eukaryota</taxon>
        <taxon>Viridiplantae</taxon>
        <taxon>Streptophyta</taxon>
        <taxon>Embryophyta</taxon>
        <taxon>Tracheophyta</taxon>
        <taxon>Spermatophyta</taxon>
        <taxon>Magnoliopsida</taxon>
        <taxon>eudicotyledons</taxon>
        <taxon>Gunneridae</taxon>
        <taxon>Pentapetalae</taxon>
        <taxon>rosids</taxon>
        <taxon>malvids</taxon>
        <taxon>Brassicales</taxon>
        <taxon>Brassicaceae</taxon>
        <taxon>Eutremeae</taxon>
        <taxon>Eutrema</taxon>
    </lineage>
</organism>
<gene>
    <name evidence="2" type="ORF">EUTSA_v10027052mg</name>
</gene>
<evidence type="ECO:0000313" key="2">
    <source>
        <dbReference type="EMBL" id="ESQ54377.1"/>
    </source>
</evidence>
<evidence type="ECO:0000256" key="1">
    <source>
        <dbReference type="SAM" id="MobiDB-lite"/>
    </source>
</evidence>
<feature type="region of interest" description="Disordered" evidence="1">
    <location>
        <begin position="314"/>
        <end position="369"/>
    </location>
</feature>
<feature type="region of interest" description="Disordered" evidence="1">
    <location>
        <begin position="33"/>
        <end position="56"/>
    </location>
</feature>
<dbReference type="OMA" id="KNQRECV"/>
<dbReference type="KEGG" id="eus:EUTSA_v10027052mg"/>
<dbReference type="Gramene" id="ESQ54377">
    <property type="protein sequence ID" value="ESQ54377"/>
    <property type="gene ID" value="EUTSA_v10027052mg"/>
</dbReference>
<dbReference type="InterPro" id="IPR053234">
    <property type="entry name" value="RPM1_Interactor"/>
</dbReference>
<dbReference type="STRING" id="72664.V4MGG1"/>
<dbReference type="PANTHER" id="PTHR33443:SF27">
    <property type="entry name" value="RPM1 INTERACTING PROTEIN 13"/>
    <property type="match status" value="1"/>
</dbReference>
<dbReference type="EMBL" id="KI517384">
    <property type="protein sequence ID" value="ESQ54377.1"/>
    <property type="molecule type" value="Genomic_DNA"/>
</dbReference>
<keyword evidence="3" id="KW-1185">Reference proteome</keyword>